<evidence type="ECO:0000259" key="1">
    <source>
        <dbReference type="Pfam" id="PF07589"/>
    </source>
</evidence>
<dbReference type="Pfam" id="PF07589">
    <property type="entry name" value="PEP-CTERM"/>
    <property type="match status" value="1"/>
</dbReference>
<sequence length="241" mass="25005">MNPFMGDVVAAVDRYTDIPVATRERLKERMKKRDYDELVSIQRDGIKGKAQYGADIRDMHFGANNVCKTVSRAKWTQKAEERGLVYCEENQCILVPTVCRNVSRINRVPARAAAPGGAQNVASSAQDMVEPQAPLDMEPTGAGPLSTPNAPGSFAQVAGGGSGLDGLPGATPGGGSFIPGGVGPGTGPGVGPIVTPSLPPGTVTPPVVPPVVPGIPEPETWALMLGGLLAVGMMARRRKSA</sequence>
<feature type="domain" description="Ice-binding protein C-terminal" evidence="1">
    <location>
        <begin position="215"/>
        <end position="238"/>
    </location>
</feature>
<dbReference type="InterPro" id="IPR013424">
    <property type="entry name" value="Ice-binding_C"/>
</dbReference>
<name>A0A840L430_9BURK</name>
<dbReference type="AlphaFoldDB" id="A0A840L430"/>
<keyword evidence="3" id="KW-1185">Reference proteome</keyword>
<dbReference type="EMBL" id="JACHLP010000002">
    <property type="protein sequence ID" value="MBB4842716.1"/>
    <property type="molecule type" value="Genomic_DNA"/>
</dbReference>
<gene>
    <name evidence="2" type="ORF">HNP55_001231</name>
</gene>
<dbReference type="Proteomes" id="UP000562027">
    <property type="component" value="Unassembled WGS sequence"/>
</dbReference>
<proteinExistence type="predicted"/>
<comment type="caution">
    <text evidence="2">The sequence shown here is derived from an EMBL/GenBank/DDBJ whole genome shotgun (WGS) entry which is preliminary data.</text>
</comment>
<evidence type="ECO:0000313" key="2">
    <source>
        <dbReference type="EMBL" id="MBB4842716.1"/>
    </source>
</evidence>
<reference evidence="2 3" key="1">
    <citation type="submission" date="2020-08" db="EMBL/GenBank/DDBJ databases">
        <title>Functional genomics of gut bacteria from endangered species of beetles.</title>
        <authorList>
            <person name="Carlos-Shanley C."/>
        </authorList>
    </citation>
    <scope>NUCLEOTIDE SEQUENCE [LARGE SCALE GENOMIC DNA]</scope>
    <source>
        <strain evidence="2 3">S00239</strain>
    </source>
</reference>
<dbReference type="NCBIfam" id="NF038119">
    <property type="entry name" value="PEP_CTERM_MHFG"/>
    <property type="match status" value="1"/>
</dbReference>
<evidence type="ECO:0000313" key="3">
    <source>
        <dbReference type="Proteomes" id="UP000562027"/>
    </source>
</evidence>
<organism evidence="2 3">
    <name type="scientific">Roseateles oligotrophus</name>
    <dbReference type="NCBI Taxonomy" id="1769250"/>
    <lineage>
        <taxon>Bacteria</taxon>
        <taxon>Pseudomonadati</taxon>
        <taxon>Pseudomonadota</taxon>
        <taxon>Betaproteobacteria</taxon>
        <taxon>Burkholderiales</taxon>
        <taxon>Sphaerotilaceae</taxon>
        <taxon>Roseateles</taxon>
    </lineage>
</organism>
<accession>A0A840L430</accession>
<dbReference type="NCBIfam" id="TIGR02595">
    <property type="entry name" value="PEP_CTERM"/>
    <property type="match status" value="1"/>
</dbReference>
<protein>
    <recommendedName>
        <fullName evidence="1">Ice-binding protein C-terminal domain-containing protein</fullName>
    </recommendedName>
</protein>